<dbReference type="EMBL" id="FWEV01000187">
    <property type="protein sequence ID" value="SLM31080.1"/>
    <property type="molecule type" value="Genomic_DNA"/>
</dbReference>
<sequence length="50" mass="5904">MKADIRNIHYFIEDLDREIKMAEINLNSTSDFTYYYCTSKGLSFSICRVS</sequence>
<reference evidence="1 2" key="1">
    <citation type="submission" date="2017-03" db="EMBL/GenBank/DDBJ databases">
        <authorList>
            <person name="Afonso C.L."/>
            <person name="Miller P.J."/>
            <person name="Scott M.A."/>
            <person name="Spackman E."/>
            <person name="Goraichik I."/>
            <person name="Dimitrov K.M."/>
            <person name="Suarez D.L."/>
            <person name="Swayne D.E."/>
        </authorList>
    </citation>
    <scope>NUCLEOTIDE SEQUENCE [LARGE SCALE GENOMIC DNA]</scope>
    <source>
        <strain evidence="1">PRJEB14757</strain>
    </source>
</reference>
<evidence type="ECO:0000313" key="1">
    <source>
        <dbReference type="EMBL" id="SLM31080.1"/>
    </source>
</evidence>
<organism evidence="1 2">
    <name type="scientific">Desulfamplus magnetovallimortis</name>
    <dbReference type="NCBI Taxonomy" id="1246637"/>
    <lineage>
        <taxon>Bacteria</taxon>
        <taxon>Pseudomonadati</taxon>
        <taxon>Thermodesulfobacteriota</taxon>
        <taxon>Desulfobacteria</taxon>
        <taxon>Desulfobacterales</taxon>
        <taxon>Desulfobacteraceae</taxon>
        <taxon>Desulfamplus</taxon>
    </lineage>
</organism>
<gene>
    <name evidence="1" type="ORF">MTBBW1_2670010</name>
</gene>
<accession>A0A1W1HF34</accession>
<keyword evidence="2" id="KW-1185">Reference proteome</keyword>
<dbReference type="AlphaFoldDB" id="A0A1W1HF34"/>
<protein>
    <submittedName>
        <fullName evidence="1">Uncharacterized protein</fullName>
    </submittedName>
</protein>
<proteinExistence type="predicted"/>
<dbReference type="Proteomes" id="UP000191931">
    <property type="component" value="Unassembled WGS sequence"/>
</dbReference>
<evidence type="ECO:0000313" key="2">
    <source>
        <dbReference type="Proteomes" id="UP000191931"/>
    </source>
</evidence>
<name>A0A1W1HF34_9BACT</name>